<evidence type="ECO:0000256" key="5">
    <source>
        <dbReference type="ARBA" id="ARBA00022692"/>
    </source>
</evidence>
<dbReference type="Proteomes" id="UP000075884">
    <property type="component" value="Unassembled WGS sequence"/>
</dbReference>
<comment type="subcellular location">
    <subcellularLocation>
        <location evidence="2">Cell membrane</location>
    </subcellularLocation>
</comment>
<organism evidence="10 11">
    <name type="scientific">Anopheles dirus</name>
    <dbReference type="NCBI Taxonomy" id="7168"/>
    <lineage>
        <taxon>Eukaryota</taxon>
        <taxon>Metazoa</taxon>
        <taxon>Ecdysozoa</taxon>
        <taxon>Arthropoda</taxon>
        <taxon>Hexapoda</taxon>
        <taxon>Insecta</taxon>
        <taxon>Pterygota</taxon>
        <taxon>Neoptera</taxon>
        <taxon>Endopterygota</taxon>
        <taxon>Diptera</taxon>
        <taxon>Nematocera</taxon>
        <taxon>Culicoidea</taxon>
        <taxon>Culicidae</taxon>
        <taxon>Anophelinae</taxon>
        <taxon>Anopheles</taxon>
    </lineage>
</organism>
<dbReference type="STRING" id="7168.A0A182NV31"/>
<proteinExistence type="inferred from homology"/>
<reference evidence="11" key="1">
    <citation type="submission" date="2013-03" db="EMBL/GenBank/DDBJ databases">
        <title>The Genome Sequence of Anopheles dirus WRAIR2.</title>
        <authorList>
            <consortium name="The Broad Institute Genomics Platform"/>
            <person name="Neafsey D.E."/>
            <person name="Walton C."/>
            <person name="Walker B."/>
            <person name="Young S.K."/>
            <person name="Zeng Q."/>
            <person name="Gargeya S."/>
            <person name="Fitzgerald M."/>
            <person name="Haas B."/>
            <person name="Abouelleil A."/>
            <person name="Allen A.W."/>
            <person name="Alvarado L."/>
            <person name="Arachchi H.M."/>
            <person name="Berlin A.M."/>
            <person name="Chapman S.B."/>
            <person name="Gainer-Dewar J."/>
            <person name="Goldberg J."/>
            <person name="Griggs A."/>
            <person name="Gujja S."/>
            <person name="Hansen M."/>
            <person name="Howarth C."/>
            <person name="Imamovic A."/>
            <person name="Ireland A."/>
            <person name="Larimer J."/>
            <person name="McCowan C."/>
            <person name="Murphy C."/>
            <person name="Pearson M."/>
            <person name="Poon T.W."/>
            <person name="Priest M."/>
            <person name="Roberts A."/>
            <person name="Saif S."/>
            <person name="Shea T."/>
            <person name="Sisk P."/>
            <person name="Sykes S."/>
            <person name="Wortman J."/>
            <person name="Nusbaum C."/>
            <person name="Birren B."/>
        </authorList>
    </citation>
    <scope>NUCLEOTIDE SEQUENCE [LARGE SCALE GENOMIC DNA]</scope>
    <source>
        <strain evidence="11">WRAIR2</strain>
    </source>
</reference>
<keyword evidence="7 9" id="KW-0472">Membrane</keyword>
<evidence type="ECO:0000256" key="9">
    <source>
        <dbReference type="SAM" id="Phobius"/>
    </source>
</evidence>
<evidence type="ECO:0000313" key="11">
    <source>
        <dbReference type="Proteomes" id="UP000075884"/>
    </source>
</evidence>
<dbReference type="GO" id="GO:0005737">
    <property type="term" value="C:cytoplasm"/>
    <property type="evidence" value="ECO:0007669"/>
    <property type="project" value="TreeGrafter"/>
</dbReference>
<dbReference type="Pfam" id="PF01130">
    <property type="entry name" value="CD36"/>
    <property type="match status" value="1"/>
</dbReference>
<evidence type="ECO:0000313" key="10">
    <source>
        <dbReference type="EnsemblMetazoa" id="ADIR011532-PA"/>
    </source>
</evidence>
<comment type="similarity">
    <text evidence="3">Belongs to the CD36 family.</text>
</comment>
<keyword evidence="5 9" id="KW-0812">Transmembrane</keyword>
<evidence type="ECO:0000256" key="4">
    <source>
        <dbReference type="ARBA" id="ARBA00022475"/>
    </source>
</evidence>
<protein>
    <recommendedName>
        <fullName evidence="12">Scavenger receptor class B</fullName>
    </recommendedName>
</protein>
<evidence type="ECO:0000256" key="3">
    <source>
        <dbReference type="ARBA" id="ARBA00010532"/>
    </source>
</evidence>
<keyword evidence="4" id="KW-1003">Cell membrane</keyword>
<comment type="function">
    <text evidence="1">Plays an olfactory role that is not restricted to pheromone sensitivity.</text>
</comment>
<accession>A0A182NV31</accession>
<evidence type="ECO:0000256" key="6">
    <source>
        <dbReference type="ARBA" id="ARBA00022989"/>
    </source>
</evidence>
<dbReference type="PRINTS" id="PR01609">
    <property type="entry name" value="CD36FAMILY"/>
</dbReference>
<feature type="transmembrane region" description="Helical" evidence="9">
    <location>
        <begin position="28"/>
        <end position="52"/>
    </location>
</feature>
<evidence type="ECO:0008006" key="12">
    <source>
        <dbReference type="Google" id="ProtNLM"/>
    </source>
</evidence>
<dbReference type="PANTHER" id="PTHR11923">
    <property type="entry name" value="SCAVENGER RECEPTOR CLASS B TYPE-1 SR-B1"/>
    <property type="match status" value="1"/>
</dbReference>
<dbReference type="AlphaFoldDB" id="A0A182NV31"/>
<name>A0A182NV31_9DIPT</name>
<evidence type="ECO:0000256" key="1">
    <source>
        <dbReference type="ARBA" id="ARBA00003156"/>
    </source>
</evidence>
<evidence type="ECO:0000256" key="2">
    <source>
        <dbReference type="ARBA" id="ARBA00004236"/>
    </source>
</evidence>
<dbReference type="VEuPathDB" id="VectorBase:ADIR011532"/>
<evidence type="ECO:0000256" key="8">
    <source>
        <dbReference type="ARBA" id="ARBA00023180"/>
    </source>
</evidence>
<keyword evidence="8" id="KW-0325">Glycoprotein</keyword>
<evidence type="ECO:0000256" key="7">
    <source>
        <dbReference type="ARBA" id="ARBA00023136"/>
    </source>
</evidence>
<dbReference type="GO" id="GO:0005044">
    <property type="term" value="F:scavenger receptor activity"/>
    <property type="evidence" value="ECO:0007669"/>
    <property type="project" value="TreeGrafter"/>
</dbReference>
<keyword evidence="6 9" id="KW-1133">Transmembrane helix</keyword>
<reference evidence="10" key="2">
    <citation type="submission" date="2020-05" db="UniProtKB">
        <authorList>
            <consortium name="EnsemblMetazoa"/>
        </authorList>
    </citation>
    <scope>IDENTIFICATION</scope>
    <source>
        <strain evidence="10">WRAIR2</strain>
    </source>
</reference>
<keyword evidence="11" id="KW-1185">Reference proteome</keyword>
<sequence length="516" mass="60028">MDVKLLKANNMPIQLPVRKKPKPSNIKALCIICIATVLSIVCFTMGLFFHIYKPTQLILDDRLTMRQIMPYYRWWKNTEDVLVICRVFIFNVTNSEQWLQGLDDQLRMEEVVPIVYREMLEHDNVTFHEHNSTMSYITRRRLVFLPDRNVPGILNKTIIVPNISLLGVAARMENDNYFMKRGLNFIYSMSGDTVFSRMTIYEYLWNTRPPFLKQAKKFVPSMVPAENVGVLKTMYEDNEDHVNVRHGKRYGYDQFFMMNSYEHEPTVPGFSLAKGDCFASILNSSEGATYPQNLDERSVLIYWRKTLCRAVPLYFERRVPKGPLTGYKYVLPDDSYDRLPNSTADCYKGQFGLLEDGMTDTSKCSHDVPIVATSPHFYARNFSTGHKISGMRPNRELQHSYAIVDPSFGIPLDQCARTQTNLAIPQLTGYSEDIKRFSEMIIPMFWIEYHQKELPMYIVRTLQAFYVIRDVEPYLPYVLYLAFVLLLSVAFREAARYKVQGKIAPAKYTKQELTNL</sequence>
<feature type="transmembrane region" description="Helical" evidence="9">
    <location>
        <begin position="474"/>
        <end position="491"/>
    </location>
</feature>
<dbReference type="PANTHER" id="PTHR11923:SF89">
    <property type="entry name" value="GH15894P"/>
    <property type="match status" value="1"/>
</dbReference>
<dbReference type="InterPro" id="IPR002159">
    <property type="entry name" value="CD36_fam"/>
</dbReference>
<dbReference type="GO" id="GO:0005886">
    <property type="term" value="C:plasma membrane"/>
    <property type="evidence" value="ECO:0007669"/>
    <property type="project" value="UniProtKB-SubCell"/>
</dbReference>
<dbReference type="EnsemblMetazoa" id="ADIR011532-RA">
    <property type="protein sequence ID" value="ADIR011532-PA"/>
    <property type="gene ID" value="ADIR011532"/>
</dbReference>